<dbReference type="AlphaFoldDB" id="A0A163C0K4"/>
<keyword evidence="4" id="KW-1185">Reference proteome</keyword>
<accession>A0A163C0K4</accession>
<dbReference type="InterPro" id="IPR050300">
    <property type="entry name" value="GDXG_lipolytic_enzyme"/>
</dbReference>
<evidence type="ECO:0000313" key="3">
    <source>
        <dbReference type="EMBL" id="KZS41951.1"/>
    </source>
</evidence>
<dbReference type="PANTHER" id="PTHR48081:SF6">
    <property type="entry name" value="PEPTIDASE S9 PROLYL OLIGOPEPTIDASE CATALYTIC DOMAIN-CONTAINING PROTEIN"/>
    <property type="match status" value="1"/>
</dbReference>
<dbReference type="InterPro" id="IPR029058">
    <property type="entry name" value="AB_hydrolase_fold"/>
</dbReference>
<dbReference type="Proteomes" id="UP000076715">
    <property type="component" value="Unassembled WGS sequence"/>
</dbReference>
<dbReference type="Pfam" id="PF20434">
    <property type="entry name" value="BD-FAE"/>
    <property type="match status" value="1"/>
</dbReference>
<dbReference type="RefSeq" id="WP_066308837.1">
    <property type="nucleotide sequence ID" value="NZ_LQRT01000002.1"/>
</dbReference>
<protein>
    <submittedName>
        <fullName evidence="3">Esterase</fullName>
    </submittedName>
</protein>
<comment type="caution">
    <text evidence="3">The sequence shown here is derived from an EMBL/GenBank/DDBJ whole genome shotgun (WGS) entry which is preliminary data.</text>
</comment>
<dbReference type="Gene3D" id="3.40.50.1820">
    <property type="entry name" value="alpha/beta hydrolase"/>
    <property type="match status" value="1"/>
</dbReference>
<dbReference type="STRING" id="1642818.AWE51_00470"/>
<organism evidence="3 4">
    <name type="scientific">Aquimarina aggregata</name>
    <dbReference type="NCBI Taxonomy" id="1642818"/>
    <lineage>
        <taxon>Bacteria</taxon>
        <taxon>Pseudomonadati</taxon>
        <taxon>Bacteroidota</taxon>
        <taxon>Flavobacteriia</taxon>
        <taxon>Flavobacteriales</taxon>
        <taxon>Flavobacteriaceae</taxon>
        <taxon>Aquimarina</taxon>
    </lineage>
</organism>
<keyword evidence="1" id="KW-0378">Hydrolase</keyword>
<gene>
    <name evidence="3" type="ORF">AWE51_00470</name>
</gene>
<evidence type="ECO:0000313" key="4">
    <source>
        <dbReference type="Proteomes" id="UP000076715"/>
    </source>
</evidence>
<dbReference type="InterPro" id="IPR049492">
    <property type="entry name" value="BD-FAE-like_dom"/>
</dbReference>
<dbReference type="GO" id="GO:0016787">
    <property type="term" value="F:hydrolase activity"/>
    <property type="evidence" value="ECO:0007669"/>
    <property type="project" value="UniProtKB-KW"/>
</dbReference>
<proteinExistence type="predicted"/>
<dbReference type="OrthoDB" id="9794725at2"/>
<reference evidence="3 4" key="1">
    <citation type="submission" date="2016-01" db="EMBL/GenBank/DDBJ databases">
        <title>The draft genome sequence of Aquimarina sp. RZW4-3-2.</title>
        <authorList>
            <person name="Wang Y."/>
        </authorList>
    </citation>
    <scope>NUCLEOTIDE SEQUENCE [LARGE SCALE GENOMIC DNA]</scope>
    <source>
        <strain evidence="3 4">RZW4-3-2</strain>
    </source>
</reference>
<dbReference type="SUPFAM" id="SSF53474">
    <property type="entry name" value="alpha/beta-Hydrolases"/>
    <property type="match status" value="1"/>
</dbReference>
<dbReference type="PANTHER" id="PTHR48081">
    <property type="entry name" value="AB HYDROLASE SUPERFAMILY PROTEIN C4A8.06C"/>
    <property type="match status" value="1"/>
</dbReference>
<dbReference type="EMBL" id="LQRT01000002">
    <property type="protein sequence ID" value="KZS41951.1"/>
    <property type="molecule type" value="Genomic_DNA"/>
</dbReference>
<name>A0A163C0K4_9FLAO</name>
<feature type="domain" description="BD-FAE-like" evidence="2">
    <location>
        <begin position="65"/>
        <end position="267"/>
    </location>
</feature>
<evidence type="ECO:0000256" key="1">
    <source>
        <dbReference type="ARBA" id="ARBA00022801"/>
    </source>
</evidence>
<evidence type="ECO:0000259" key="2">
    <source>
        <dbReference type="Pfam" id="PF20434"/>
    </source>
</evidence>
<sequence>MYNILRNIFYVPLSILLFLNSTICSSQDTLPIWQDLIPNYLISDEVETREKGNIFWIRKVQKPSLEIYLPSKQNASGRAIMICPGGGYGGLAYDWEGTDIAKWLNSKGIAAFVLKYRLPKSKSVNVGYKAPLQDAQRAMRIIRSNAEKWNINRDQIGVMGFSAGGHLAATLGTHYRNKEYKKVDVLDTISAKPNFMVLVYPVISMKENITHQGSKDNLLGDSPKPELVDYFSNELYVDKDTSPTFIVHASDDKAVSALNSISFYTALIEKKVYTEMHIYPKGGHGFGLAIGKGYLQNWTTRLDEWLTSLK</sequence>